<dbReference type="Proteomes" id="UP000076761">
    <property type="component" value="Unassembled WGS sequence"/>
</dbReference>
<proteinExistence type="predicted"/>
<protein>
    <submittedName>
        <fullName evidence="1">Uncharacterized protein</fullName>
    </submittedName>
</protein>
<organism evidence="1 2">
    <name type="scientific">Neolentinus lepideus HHB14362 ss-1</name>
    <dbReference type="NCBI Taxonomy" id="1314782"/>
    <lineage>
        <taxon>Eukaryota</taxon>
        <taxon>Fungi</taxon>
        <taxon>Dikarya</taxon>
        <taxon>Basidiomycota</taxon>
        <taxon>Agaricomycotina</taxon>
        <taxon>Agaricomycetes</taxon>
        <taxon>Gloeophyllales</taxon>
        <taxon>Gloeophyllaceae</taxon>
        <taxon>Neolentinus</taxon>
    </lineage>
</organism>
<sequence length="120" mass="14048">MQHGYRGNASIGLKKWMRSDTLLFILPLPTIREFLWCLIPLCRNSRRVSSMQVCCIIHDLSLLIRFTETSLHGYCTGHDGSWVYRYVCIPVEFSDMMSLCLWIQKSFSHLVIYCEHIQTS</sequence>
<gene>
    <name evidence="1" type="ORF">NEOLEDRAFT_595492</name>
</gene>
<keyword evidence="2" id="KW-1185">Reference proteome</keyword>
<dbReference type="EMBL" id="KV425554">
    <property type="protein sequence ID" value="KZT29379.1"/>
    <property type="molecule type" value="Genomic_DNA"/>
</dbReference>
<accession>A0A165V9R4</accession>
<evidence type="ECO:0000313" key="1">
    <source>
        <dbReference type="EMBL" id="KZT29379.1"/>
    </source>
</evidence>
<dbReference type="AlphaFoldDB" id="A0A165V9R4"/>
<name>A0A165V9R4_9AGAM</name>
<evidence type="ECO:0000313" key="2">
    <source>
        <dbReference type="Proteomes" id="UP000076761"/>
    </source>
</evidence>
<reference evidence="1 2" key="1">
    <citation type="journal article" date="2016" name="Mol. Biol. Evol.">
        <title>Comparative Genomics of Early-Diverging Mushroom-Forming Fungi Provides Insights into the Origins of Lignocellulose Decay Capabilities.</title>
        <authorList>
            <person name="Nagy L.G."/>
            <person name="Riley R."/>
            <person name="Tritt A."/>
            <person name="Adam C."/>
            <person name="Daum C."/>
            <person name="Floudas D."/>
            <person name="Sun H."/>
            <person name="Yadav J.S."/>
            <person name="Pangilinan J."/>
            <person name="Larsson K.H."/>
            <person name="Matsuura K."/>
            <person name="Barry K."/>
            <person name="Labutti K."/>
            <person name="Kuo R."/>
            <person name="Ohm R.A."/>
            <person name="Bhattacharya S.S."/>
            <person name="Shirouzu T."/>
            <person name="Yoshinaga Y."/>
            <person name="Martin F.M."/>
            <person name="Grigoriev I.V."/>
            <person name="Hibbett D.S."/>
        </authorList>
    </citation>
    <scope>NUCLEOTIDE SEQUENCE [LARGE SCALE GENOMIC DNA]</scope>
    <source>
        <strain evidence="1 2">HHB14362 ss-1</strain>
    </source>
</reference>
<dbReference type="InParanoid" id="A0A165V9R4"/>